<dbReference type="VEuPathDB" id="FungiDB:BD410DRAFT_747373"/>
<dbReference type="Pfam" id="PF13813">
    <property type="entry name" value="MBOAT_2"/>
    <property type="match status" value="1"/>
</dbReference>
<evidence type="ECO:0000313" key="11">
    <source>
        <dbReference type="Proteomes" id="UP000294933"/>
    </source>
</evidence>
<feature type="transmembrane region" description="Helical" evidence="8">
    <location>
        <begin position="387"/>
        <end position="406"/>
    </location>
</feature>
<evidence type="ECO:0000256" key="2">
    <source>
        <dbReference type="ARBA" id="ARBA00005179"/>
    </source>
</evidence>
<protein>
    <recommendedName>
        <fullName evidence="9">Wax synthase domain-containing protein</fullName>
    </recommendedName>
</protein>
<evidence type="ECO:0000256" key="3">
    <source>
        <dbReference type="ARBA" id="ARBA00007282"/>
    </source>
</evidence>
<evidence type="ECO:0000256" key="8">
    <source>
        <dbReference type="SAM" id="Phobius"/>
    </source>
</evidence>
<dbReference type="InterPro" id="IPR032805">
    <property type="entry name" value="Wax_synthase_dom"/>
</dbReference>
<feature type="domain" description="Wax synthase" evidence="9">
    <location>
        <begin position="289"/>
        <end position="367"/>
    </location>
</feature>
<evidence type="ECO:0000313" key="10">
    <source>
        <dbReference type="EMBL" id="TDL23297.1"/>
    </source>
</evidence>
<dbReference type="GO" id="GO:0016020">
    <property type="term" value="C:membrane"/>
    <property type="evidence" value="ECO:0007669"/>
    <property type="project" value="UniProtKB-SubCell"/>
</dbReference>
<evidence type="ECO:0000256" key="7">
    <source>
        <dbReference type="ARBA" id="ARBA00023136"/>
    </source>
</evidence>
<dbReference type="STRING" id="50990.A0A4Y7Q6L6"/>
<evidence type="ECO:0000256" key="4">
    <source>
        <dbReference type="ARBA" id="ARBA00022679"/>
    </source>
</evidence>
<feature type="transmembrane region" description="Helical" evidence="8">
    <location>
        <begin position="358"/>
        <end position="375"/>
    </location>
</feature>
<proteinExistence type="inferred from homology"/>
<dbReference type="Proteomes" id="UP000294933">
    <property type="component" value="Unassembled WGS sequence"/>
</dbReference>
<organism evidence="10 11">
    <name type="scientific">Rickenella mellea</name>
    <dbReference type="NCBI Taxonomy" id="50990"/>
    <lineage>
        <taxon>Eukaryota</taxon>
        <taxon>Fungi</taxon>
        <taxon>Dikarya</taxon>
        <taxon>Basidiomycota</taxon>
        <taxon>Agaricomycotina</taxon>
        <taxon>Agaricomycetes</taxon>
        <taxon>Hymenochaetales</taxon>
        <taxon>Rickenellaceae</taxon>
        <taxon>Rickenella</taxon>
    </lineage>
</organism>
<dbReference type="GO" id="GO:0008374">
    <property type="term" value="F:O-acyltransferase activity"/>
    <property type="evidence" value="ECO:0007669"/>
    <property type="project" value="InterPro"/>
</dbReference>
<feature type="transmembrane region" description="Helical" evidence="8">
    <location>
        <begin position="35"/>
        <end position="52"/>
    </location>
</feature>
<feature type="transmembrane region" description="Helical" evidence="8">
    <location>
        <begin position="318"/>
        <end position="346"/>
    </location>
</feature>
<dbReference type="PANTHER" id="PTHR31595:SF57">
    <property type="entry name" value="OS04G0481900 PROTEIN"/>
    <property type="match status" value="1"/>
</dbReference>
<evidence type="ECO:0000256" key="5">
    <source>
        <dbReference type="ARBA" id="ARBA00022692"/>
    </source>
</evidence>
<dbReference type="OrthoDB" id="1077582at2759"/>
<dbReference type="InterPro" id="IPR044851">
    <property type="entry name" value="Wax_synthase"/>
</dbReference>
<dbReference type="AlphaFoldDB" id="A0A4Y7Q6L6"/>
<evidence type="ECO:0000259" key="9">
    <source>
        <dbReference type="Pfam" id="PF13813"/>
    </source>
</evidence>
<feature type="transmembrane region" description="Helical" evidence="8">
    <location>
        <begin position="59"/>
        <end position="82"/>
    </location>
</feature>
<dbReference type="PANTHER" id="PTHR31595">
    <property type="entry name" value="LONG-CHAIN-ALCOHOL O-FATTY-ACYLTRANSFERASE 3-RELATED"/>
    <property type="match status" value="1"/>
</dbReference>
<comment type="pathway">
    <text evidence="2">Secondary metabolite biosynthesis.</text>
</comment>
<name>A0A4Y7Q6L6_9AGAM</name>
<comment type="subcellular location">
    <subcellularLocation>
        <location evidence="1">Membrane</location>
        <topology evidence="1">Multi-pass membrane protein</topology>
    </subcellularLocation>
</comment>
<evidence type="ECO:0000256" key="6">
    <source>
        <dbReference type="ARBA" id="ARBA00022989"/>
    </source>
</evidence>
<comment type="similarity">
    <text evidence="3">Belongs to the wax synthase family.</text>
</comment>
<keyword evidence="6 8" id="KW-1133">Transmembrane helix</keyword>
<keyword evidence="5 8" id="KW-0812">Transmembrane</keyword>
<keyword evidence="11" id="KW-1185">Reference proteome</keyword>
<keyword evidence="7 8" id="KW-0472">Membrane</keyword>
<accession>A0A4Y7Q6L6</accession>
<evidence type="ECO:0000256" key="1">
    <source>
        <dbReference type="ARBA" id="ARBA00004141"/>
    </source>
</evidence>
<keyword evidence="4" id="KW-0808">Transferase</keyword>
<reference evidence="10 11" key="1">
    <citation type="submission" date="2018-06" db="EMBL/GenBank/DDBJ databases">
        <title>A transcriptomic atlas of mushroom development highlights an independent origin of complex multicellularity.</title>
        <authorList>
            <consortium name="DOE Joint Genome Institute"/>
            <person name="Krizsan K."/>
            <person name="Almasi E."/>
            <person name="Merenyi Z."/>
            <person name="Sahu N."/>
            <person name="Viragh M."/>
            <person name="Koszo T."/>
            <person name="Mondo S."/>
            <person name="Kiss B."/>
            <person name="Balint B."/>
            <person name="Kues U."/>
            <person name="Barry K."/>
            <person name="Hegedus J.C."/>
            <person name="Henrissat B."/>
            <person name="Johnson J."/>
            <person name="Lipzen A."/>
            <person name="Ohm R."/>
            <person name="Nagy I."/>
            <person name="Pangilinan J."/>
            <person name="Yan J."/>
            <person name="Xiong Y."/>
            <person name="Grigoriev I.V."/>
            <person name="Hibbett D.S."/>
            <person name="Nagy L.G."/>
        </authorList>
    </citation>
    <scope>NUCLEOTIDE SEQUENCE [LARGE SCALE GENOMIC DNA]</scope>
    <source>
        <strain evidence="10 11">SZMC22713</strain>
    </source>
</reference>
<sequence>MFNRLFLDVYNQLHNAFRAVIPEPTKRIPITWRNYPNTLAFLIPLIFMAYLVRRPNTYLIRLFLLPTLIAMTLYACFGYMWTRPSFNVYNWAQGLVALTFVGKGLEYAFTPQGRWKIGESKLGQEETPAVALKDKPPPHSNGFANGSVEVDLPRAEKQFDSVLPKWFLDSVEVLLAMRGIGWDFGRGVHIPREPRPLEQAPYLKATLVSALRHFITLDFFESCLKLVPGVGSVSGGTIFLPTLPPLYRYTVSTAIHIATGTAFIAGFGMVYDIITLIAVGLFGHKLSSWPPVFDNPWVSESLHEYWAKRWHQLLRQTFLVYGGYPGLLIGGKFGLVIGTFLASGFYHECAAYAMGRPWEWRPIIFFLLQGCCIILERVWRQVTGRRVGGWAGTAWVYFCIMVLGQICVDSWHSRGLAGGMVIPPLVSPTRQIVFPIALYITGR</sequence>
<gene>
    <name evidence="10" type="ORF">BD410DRAFT_747373</name>
</gene>
<dbReference type="EMBL" id="ML170171">
    <property type="protein sequence ID" value="TDL23297.1"/>
    <property type="molecule type" value="Genomic_DNA"/>
</dbReference>
<feature type="transmembrane region" description="Helical" evidence="8">
    <location>
        <begin position="255"/>
        <end position="282"/>
    </location>
</feature>
<dbReference type="GO" id="GO:0006629">
    <property type="term" value="P:lipid metabolic process"/>
    <property type="evidence" value="ECO:0007669"/>
    <property type="project" value="InterPro"/>
</dbReference>